<dbReference type="SUPFAM" id="SSF51679">
    <property type="entry name" value="Bacterial luciferase-like"/>
    <property type="match status" value="1"/>
</dbReference>
<evidence type="ECO:0008006" key="3">
    <source>
        <dbReference type="Google" id="ProtNLM"/>
    </source>
</evidence>
<organism evidence="1 2">
    <name type="scientific">Amycolatopsis nalaikhensis</name>
    <dbReference type="NCBI Taxonomy" id="715472"/>
    <lineage>
        <taxon>Bacteria</taxon>
        <taxon>Bacillati</taxon>
        <taxon>Actinomycetota</taxon>
        <taxon>Actinomycetes</taxon>
        <taxon>Pseudonocardiales</taxon>
        <taxon>Pseudonocardiaceae</taxon>
        <taxon>Amycolatopsis</taxon>
    </lineage>
</organism>
<gene>
    <name evidence="1" type="ORF">QP939_35115</name>
</gene>
<evidence type="ECO:0000313" key="2">
    <source>
        <dbReference type="Proteomes" id="UP001227101"/>
    </source>
</evidence>
<keyword evidence="2" id="KW-1185">Reference proteome</keyword>
<dbReference type="InterPro" id="IPR036661">
    <property type="entry name" value="Luciferase-like_sf"/>
</dbReference>
<dbReference type="Proteomes" id="UP001227101">
    <property type="component" value="Chromosome"/>
</dbReference>
<evidence type="ECO:0000313" key="1">
    <source>
        <dbReference type="EMBL" id="WIV54074.1"/>
    </source>
</evidence>
<name>A0ABY8XEM8_9PSEU</name>
<accession>A0ABY8XEM8</accession>
<dbReference type="EMBL" id="CP127173">
    <property type="protein sequence ID" value="WIV54074.1"/>
    <property type="molecule type" value="Genomic_DNA"/>
</dbReference>
<sequence length="204" mass="21473">MTRRGVMLRLRERPAAELRRTCEVLDEAGCDTIYLEQSFTSCAAAAALTRRARVCCLTTSRDAPAVAAAAENLAYLSEDRFTLGLGPLPDEDGPYGAVAAAERVIEEVLDRAGKIPILVAGDGRAPARLAAEFAGSWMTSATSDRLRVVVLRDGTAADHAEVVAPLARSLGSVEEAGAWLGTSFSITGSGEGQGSVPQARVPDW</sequence>
<protein>
    <recommendedName>
        <fullName evidence="3">Luciferase-like domain-containing protein</fullName>
    </recommendedName>
</protein>
<reference evidence="1 2" key="1">
    <citation type="submission" date="2023-06" db="EMBL/GenBank/DDBJ databases">
        <authorList>
            <person name="Oyuntsetseg B."/>
            <person name="Kim S.B."/>
        </authorList>
    </citation>
    <scope>NUCLEOTIDE SEQUENCE [LARGE SCALE GENOMIC DNA]</scope>
    <source>
        <strain evidence="1 2">2-2</strain>
    </source>
</reference>
<dbReference type="RefSeq" id="WP_285450633.1">
    <property type="nucleotide sequence ID" value="NZ_CP127173.1"/>
</dbReference>
<proteinExistence type="predicted"/>
<dbReference type="Gene3D" id="3.20.20.30">
    <property type="entry name" value="Luciferase-like domain"/>
    <property type="match status" value="1"/>
</dbReference>